<dbReference type="InterPro" id="IPR009044">
    <property type="entry name" value="ssDNA-bd_transcriptional_reg"/>
</dbReference>
<evidence type="ECO:0000313" key="1">
    <source>
        <dbReference type="EMBL" id="GBF82662.1"/>
    </source>
</evidence>
<gene>
    <name evidence="1" type="ORF">AsFPU1_4095</name>
</gene>
<organism evidence="1 2">
    <name type="scientific">Aphanothece sacrum FPU1</name>
    <dbReference type="NCBI Taxonomy" id="1920663"/>
    <lineage>
        <taxon>Bacteria</taxon>
        <taxon>Bacillati</taxon>
        <taxon>Cyanobacteriota</taxon>
        <taxon>Cyanophyceae</taxon>
        <taxon>Oscillatoriophycideae</taxon>
        <taxon>Chroococcales</taxon>
        <taxon>Aphanothecaceae</taxon>
        <taxon>Aphanothece</taxon>
    </lineage>
</organism>
<keyword evidence="2" id="KW-1185">Reference proteome</keyword>
<dbReference type="Proteomes" id="UP000287247">
    <property type="component" value="Unassembled WGS sequence"/>
</dbReference>
<dbReference type="InterPro" id="IPR014947">
    <property type="entry name" value="DUF1818"/>
</dbReference>
<dbReference type="EMBL" id="BDQK01000017">
    <property type="protein sequence ID" value="GBF82662.1"/>
    <property type="molecule type" value="Genomic_DNA"/>
</dbReference>
<dbReference type="Gene3D" id="2.30.31.10">
    <property type="entry name" value="Transcriptional Coactivator Pc4, Chain A"/>
    <property type="match status" value="1"/>
</dbReference>
<protein>
    <recommendedName>
        <fullName evidence="3">DUF1818 domain-containing protein</fullName>
    </recommendedName>
</protein>
<proteinExistence type="predicted"/>
<evidence type="ECO:0000313" key="2">
    <source>
        <dbReference type="Proteomes" id="UP000287247"/>
    </source>
</evidence>
<dbReference type="Pfam" id="PF08848">
    <property type="entry name" value="DUF1818"/>
    <property type="match status" value="1"/>
</dbReference>
<name>A0A401IN40_APHSA</name>
<dbReference type="SUPFAM" id="SSF54447">
    <property type="entry name" value="ssDNA-binding transcriptional regulator domain"/>
    <property type="match status" value="1"/>
</dbReference>
<reference evidence="2" key="1">
    <citation type="submission" date="2017-05" db="EMBL/GenBank/DDBJ databases">
        <title>Physiological properties and genetic analysis related to exopolysaccharide production of fresh-water unicellular cyanobacterium Aphanothece sacrum, Suizenji Nori, that has been cultured as a food source in Japan.</title>
        <authorList>
            <person name="Kanesaki Y."/>
            <person name="Yoshikawa S."/>
            <person name="Ohki K."/>
        </authorList>
    </citation>
    <scope>NUCLEOTIDE SEQUENCE [LARGE SCALE GENOMIC DNA]</scope>
    <source>
        <strain evidence="2">FPU1</strain>
    </source>
</reference>
<dbReference type="RefSeq" id="WP_124973403.1">
    <property type="nucleotide sequence ID" value="NZ_BDQK01000017.1"/>
</dbReference>
<dbReference type="OrthoDB" id="464443at2"/>
<sequence length="122" mass="13888">MSDRILKKGRGWRLGWNPQVSTYQGLVGGDDWAIELTAAEFNDFCRLVQQLADTMTAMTEELMDQERIACEAESDKLWLEVEGYPDAYCLRLIVNGGRRCEGNWPEGVVKELIEGIQNLTIF</sequence>
<accession>A0A401IN40</accession>
<comment type="caution">
    <text evidence="1">The sequence shown here is derived from an EMBL/GenBank/DDBJ whole genome shotgun (WGS) entry which is preliminary data.</text>
</comment>
<dbReference type="AlphaFoldDB" id="A0A401IN40"/>
<dbReference type="GO" id="GO:0003677">
    <property type="term" value="F:DNA binding"/>
    <property type="evidence" value="ECO:0007669"/>
    <property type="project" value="InterPro"/>
</dbReference>
<dbReference type="GO" id="GO:0006355">
    <property type="term" value="P:regulation of DNA-templated transcription"/>
    <property type="evidence" value="ECO:0007669"/>
    <property type="project" value="InterPro"/>
</dbReference>
<evidence type="ECO:0008006" key="3">
    <source>
        <dbReference type="Google" id="ProtNLM"/>
    </source>
</evidence>